<keyword evidence="1" id="KW-0812">Transmembrane</keyword>
<dbReference type="Pfam" id="PF24924">
    <property type="entry name" value="DUF7745"/>
    <property type="match status" value="1"/>
</dbReference>
<protein>
    <recommendedName>
        <fullName evidence="2">DUF7745 domain-containing protein</fullName>
    </recommendedName>
</protein>
<dbReference type="EMBL" id="QZWG01000010">
    <property type="protein sequence ID" value="RZB87160.1"/>
    <property type="molecule type" value="Genomic_DNA"/>
</dbReference>
<feature type="transmembrane region" description="Helical" evidence="1">
    <location>
        <begin position="48"/>
        <end position="68"/>
    </location>
</feature>
<gene>
    <name evidence="3" type="ORF">D0Y65_027025</name>
</gene>
<dbReference type="AlphaFoldDB" id="A0A445IM59"/>
<evidence type="ECO:0000259" key="2">
    <source>
        <dbReference type="Pfam" id="PF24924"/>
    </source>
</evidence>
<dbReference type="PANTHER" id="PTHR48154:SF1">
    <property type="entry name" value="PROTEIN, PUTATIVE-RELATED"/>
    <property type="match status" value="1"/>
</dbReference>
<keyword evidence="1" id="KW-1133">Transmembrane helix</keyword>
<keyword evidence="1" id="KW-0472">Membrane</keyword>
<name>A0A445IM59_GLYSO</name>
<evidence type="ECO:0000313" key="3">
    <source>
        <dbReference type="EMBL" id="RZB87160.1"/>
    </source>
</evidence>
<accession>A0A445IM59</accession>
<dbReference type="Proteomes" id="UP000289340">
    <property type="component" value="Chromosome 10"/>
</dbReference>
<evidence type="ECO:0000313" key="4">
    <source>
        <dbReference type="Proteomes" id="UP000289340"/>
    </source>
</evidence>
<keyword evidence="4" id="KW-1185">Reference proteome</keyword>
<sequence length="200" mass="23576">MIDHTTMDVFFAYETRGENPILAILANTFLSMEICHQKKREMLRCCDYLLFVWLVTHLYASNHMGYFLNPLRSFHHIPLKKQEAMEWNKDLSKLEVEHFQWVCLWYHSHDRIFSCGYFPNVSLIGPRGCIAYTSTIALRQLKWTQVMPNVEELRGLIFQYASGDSHGQQVKVRMAWGNVRKKEGKELVKPRVATSQEYKE</sequence>
<feature type="domain" description="DUF7745" evidence="2">
    <location>
        <begin position="1"/>
        <end position="199"/>
    </location>
</feature>
<organism evidence="3 4">
    <name type="scientific">Glycine soja</name>
    <name type="common">Wild soybean</name>
    <dbReference type="NCBI Taxonomy" id="3848"/>
    <lineage>
        <taxon>Eukaryota</taxon>
        <taxon>Viridiplantae</taxon>
        <taxon>Streptophyta</taxon>
        <taxon>Embryophyta</taxon>
        <taxon>Tracheophyta</taxon>
        <taxon>Spermatophyta</taxon>
        <taxon>Magnoliopsida</taxon>
        <taxon>eudicotyledons</taxon>
        <taxon>Gunneridae</taxon>
        <taxon>Pentapetalae</taxon>
        <taxon>rosids</taxon>
        <taxon>fabids</taxon>
        <taxon>Fabales</taxon>
        <taxon>Fabaceae</taxon>
        <taxon>Papilionoideae</taxon>
        <taxon>50 kb inversion clade</taxon>
        <taxon>NPAAA clade</taxon>
        <taxon>indigoferoid/millettioid clade</taxon>
        <taxon>Phaseoleae</taxon>
        <taxon>Glycine</taxon>
        <taxon>Glycine subgen. Soja</taxon>
    </lineage>
</organism>
<comment type="caution">
    <text evidence="3">The sequence shown here is derived from an EMBL/GenBank/DDBJ whole genome shotgun (WGS) entry which is preliminary data.</text>
</comment>
<evidence type="ECO:0000256" key="1">
    <source>
        <dbReference type="SAM" id="Phobius"/>
    </source>
</evidence>
<dbReference type="PANTHER" id="PTHR48154">
    <property type="entry name" value="PROTEIN, PUTATIVE-RELATED"/>
    <property type="match status" value="1"/>
</dbReference>
<dbReference type="InterPro" id="IPR056647">
    <property type="entry name" value="DUF7745"/>
</dbReference>
<reference evidence="3 4" key="1">
    <citation type="submission" date="2018-09" db="EMBL/GenBank/DDBJ databases">
        <title>A high-quality reference genome of wild soybean provides a powerful tool to mine soybean genomes.</title>
        <authorList>
            <person name="Xie M."/>
            <person name="Chung C.Y.L."/>
            <person name="Li M.-W."/>
            <person name="Wong F.-L."/>
            <person name="Chan T.-F."/>
            <person name="Lam H.-M."/>
        </authorList>
    </citation>
    <scope>NUCLEOTIDE SEQUENCE [LARGE SCALE GENOMIC DNA]</scope>
    <source>
        <strain evidence="4">cv. W05</strain>
        <tissue evidence="3">Hypocotyl of etiolated seedlings</tissue>
    </source>
</reference>
<proteinExistence type="predicted"/>